<dbReference type="RefSeq" id="WP_139087438.1">
    <property type="nucleotide sequence ID" value="NZ_VDFR01000087.1"/>
</dbReference>
<evidence type="ECO:0000259" key="6">
    <source>
        <dbReference type="Pfam" id="PF04542"/>
    </source>
</evidence>
<evidence type="ECO:0000256" key="4">
    <source>
        <dbReference type="ARBA" id="ARBA00023125"/>
    </source>
</evidence>
<reference evidence="9 10" key="1">
    <citation type="submission" date="2019-05" db="EMBL/GenBank/DDBJ databases">
        <title>Mumia sp. nov., isolated from the intestinal contents of plateau pika (Ochotona curzoniae) in the Qinghai-Tibet plateau of China.</title>
        <authorList>
            <person name="Tian Z."/>
        </authorList>
    </citation>
    <scope>NUCLEOTIDE SEQUENCE [LARGE SCALE GENOMIC DNA]</scope>
    <source>
        <strain evidence="10">527</strain>
        <strain evidence="9">Z527</strain>
    </source>
</reference>
<sequence>MRPASEERFRSLYAAHYDHVLHFARRRTDPASAHDVVAETFLVAWRRLDDVPDGVGRALPWLYAVARNCLLNMTRGENRQRAVAVRLVTRSGIDREEHADSVGDRLEMADAWQRLTPSEQEVLALAVWEDLTSPQAGKVLGISAAAYRVRLARARRALEGHLDHSPARTVASAATLAPEASS</sequence>
<keyword evidence="3" id="KW-0731">Sigma factor</keyword>
<feature type="domain" description="RNA polymerase sigma-70 region 2" evidence="6">
    <location>
        <begin position="12"/>
        <end position="79"/>
    </location>
</feature>
<evidence type="ECO:0000313" key="9">
    <source>
        <dbReference type="EMBL" id="TNC43134.1"/>
    </source>
</evidence>
<organism evidence="9 10">
    <name type="scientific">Mumia zhuanghuii</name>
    <dbReference type="NCBI Taxonomy" id="2585211"/>
    <lineage>
        <taxon>Bacteria</taxon>
        <taxon>Bacillati</taxon>
        <taxon>Actinomycetota</taxon>
        <taxon>Actinomycetes</taxon>
        <taxon>Propionibacteriales</taxon>
        <taxon>Nocardioidaceae</taxon>
        <taxon>Mumia</taxon>
    </lineage>
</organism>
<keyword evidence="5" id="KW-0804">Transcription</keyword>
<dbReference type="InterPro" id="IPR014284">
    <property type="entry name" value="RNA_pol_sigma-70_dom"/>
</dbReference>
<dbReference type="AlphaFoldDB" id="A0A5C4MHV6"/>
<feature type="domain" description="RNA polymerase sigma factor 70 region 4 type 2" evidence="7">
    <location>
        <begin position="107"/>
        <end position="158"/>
    </location>
</feature>
<gene>
    <name evidence="9" type="ORF">FHE65_19070</name>
    <name evidence="8" type="ORF">FHE65_22100</name>
</gene>
<dbReference type="GO" id="GO:0016987">
    <property type="term" value="F:sigma factor activity"/>
    <property type="evidence" value="ECO:0007669"/>
    <property type="project" value="UniProtKB-KW"/>
</dbReference>
<dbReference type="PANTHER" id="PTHR43133">
    <property type="entry name" value="RNA POLYMERASE ECF-TYPE SIGMA FACTO"/>
    <property type="match status" value="1"/>
</dbReference>
<dbReference type="InterPro" id="IPR013249">
    <property type="entry name" value="RNA_pol_sigma70_r4_t2"/>
</dbReference>
<dbReference type="SUPFAM" id="SSF88946">
    <property type="entry name" value="Sigma2 domain of RNA polymerase sigma factors"/>
    <property type="match status" value="1"/>
</dbReference>
<dbReference type="OrthoDB" id="4184921at2"/>
<dbReference type="PANTHER" id="PTHR43133:SF8">
    <property type="entry name" value="RNA POLYMERASE SIGMA FACTOR HI_1459-RELATED"/>
    <property type="match status" value="1"/>
</dbReference>
<evidence type="ECO:0000313" key="8">
    <source>
        <dbReference type="EMBL" id="TNC41791.1"/>
    </source>
</evidence>
<name>A0A5C4MHV6_9ACTN</name>
<evidence type="ECO:0000313" key="10">
    <source>
        <dbReference type="Proteomes" id="UP000306740"/>
    </source>
</evidence>
<dbReference type="Proteomes" id="UP000306740">
    <property type="component" value="Unassembled WGS sequence"/>
</dbReference>
<dbReference type="InterPro" id="IPR013325">
    <property type="entry name" value="RNA_pol_sigma_r2"/>
</dbReference>
<protein>
    <submittedName>
        <fullName evidence="9">Sigma-70 family RNA polymerase sigma factor</fullName>
    </submittedName>
</protein>
<dbReference type="InterPro" id="IPR007627">
    <property type="entry name" value="RNA_pol_sigma70_r2"/>
</dbReference>
<dbReference type="InterPro" id="IPR039425">
    <property type="entry name" value="RNA_pol_sigma-70-like"/>
</dbReference>
<comment type="similarity">
    <text evidence="1">Belongs to the sigma-70 factor family. ECF subfamily.</text>
</comment>
<dbReference type="EMBL" id="VDFR01000087">
    <property type="protein sequence ID" value="TNC43134.1"/>
    <property type="molecule type" value="Genomic_DNA"/>
</dbReference>
<dbReference type="Pfam" id="PF08281">
    <property type="entry name" value="Sigma70_r4_2"/>
    <property type="match status" value="1"/>
</dbReference>
<dbReference type="GO" id="GO:0006352">
    <property type="term" value="P:DNA-templated transcription initiation"/>
    <property type="evidence" value="ECO:0007669"/>
    <property type="project" value="InterPro"/>
</dbReference>
<comment type="caution">
    <text evidence="9">The sequence shown here is derived from an EMBL/GenBank/DDBJ whole genome shotgun (WGS) entry which is preliminary data.</text>
</comment>
<dbReference type="SUPFAM" id="SSF88659">
    <property type="entry name" value="Sigma3 and sigma4 domains of RNA polymerase sigma factors"/>
    <property type="match status" value="1"/>
</dbReference>
<dbReference type="EMBL" id="VDFR01000103">
    <property type="protein sequence ID" value="TNC41791.1"/>
    <property type="molecule type" value="Genomic_DNA"/>
</dbReference>
<accession>A0A5C4MHV6</accession>
<dbReference type="InterPro" id="IPR013324">
    <property type="entry name" value="RNA_pol_sigma_r3/r4-like"/>
</dbReference>
<evidence type="ECO:0000256" key="2">
    <source>
        <dbReference type="ARBA" id="ARBA00023015"/>
    </source>
</evidence>
<proteinExistence type="inferred from homology"/>
<dbReference type="NCBIfam" id="TIGR02937">
    <property type="entry name" value="sigma70-ECF"/>
    <property type="match status" value="1"/>
</dbReference>
<dbReference type="Gene3D" id="1.10.1740.10">
    <property type="match status" value="1"/>
</dbReference>
<evidence type="ECO:0000256" key="5">
    <source>
        <dbReference type="ARBA" id="ARBA00023163"/>
    </source>
</evidence>
<keyword evidence="2" id="KW-0805">Transcription regulation</keyword>
<dbReference type="GO" id="GO:0003677">
    <property type="term" value="F:DNA binding"/>
    <property type="evidence" value="ECO:0007669"/>
    <property type="project" value="UniProtKB-KW"/>
</dbReference>
<evidence type="ECO:0000256" key="1">
    <source>
        <dbReference type="ARBA" id="ARBA00010641"/>
    </source>
</evidence>
<dbReference type="InterPro" id="IPR036388">
    <property type="entry name" value="WH-like_DNA-bd_sf"/>
</dbReference>
<evidence type="ECO:0000256" key="3">
    <source>
        <dbReference type="ARBA" id="ARBA00023082"/>
    </source>
</evidence>
<keyword evidence="4" id="KW-0238">DNA-binding</keyword>
<evidence type="ECO:0000259" key="7">
    <source>
        <dbReference type="Pfam" id="PF08281"/>
    </source>
</evidence>
<dbReference type="Pfam" id="PF04542">
    <property type="entry name" value="Sigma70_r2"/>
    <property type="match status" value="1"/>
</dbReference>
<dbReference type="Gene3D" id="1.10.10.10">
    <property type="entry name" value="Winged helix-like DNA-binding domain superfamily/Winged helix DNA-binding domain"/>
    <property type="match status" value="1"/>
</dbReference>